<organism evidence="1">
    <name type="scientific">Dulem virus 76</name>
    <dbReference type="NCBI Taxonomy" id="3145787"/>
    <lineage>
        <taxon>Viruses</taxon>
        <taxon>Monodnaviria</taxon>
        <taxon>Sangervirae</taxon>
        <taxon>Phixviricota</taxon>
        <taxon>Malgrandaviricetes</taxon>
        <taxon>Petitvirales</taxon>
        <taxon>Microviridae</taxon>
        <taxon>Microvirus</taxon>
    </lineage>
</organism>
<evidence type="ECO:0000313" key="1">
    <source>
        <dbReference type="EMBL" id="XCD05694.1"/>
    </source>
</evidence>
<dbReference type="EMBL" id="PP511595">
    <property type="protein sequence ID" value="XCD05694.1"/>
    <property type="molecule type" value="Genomic_DNA"/>
</dbReference>
<accession>A0AAU8B289</accession>
<name>A0AAU8B289_9VIRU</name>
<evidence type="ECO:0000313" key="2">
    <source>
        <dbReference type="EMBL" id="XCD07256.1"/>
    </source>
</evidence>
<dbReference type="EMBL" id="PP511773">
    <property type="protein sequence ID" value="XCD07256.1"/>
    <property type="molecule type" value="Genomic_DNA"/>
</dbReference>
<sequence length="211" mass="21516">MGFLSSISKIVNPVGAMNEGLIGQFSGKSQQKDANNMAMTAWHLTNDYNHPIEQMNRLKAAGLNPLLVYGSGSVTGNTTSAPALTGGGISTPLETIAKVGGKALSAMQGLATLDQTHATTAAQNAAAGASAAQASNLNAMTAINEAKAGYEEKALIADLDYKRALAKKTAAEADIVQGEADIFGSVGGGKNASMLVKGAKSAAKTVRGFFR</sequence>
<proteinExistence type="predicted"/>
<protein>
    <submittedName>
        <fullName evidence="1">DNA pilot protein</fullName>
    </submittedName>
</protein>
<reference evidence="1" key="1">
    <citation type="submission" date="2024-03" db="EMBL/GenBank/DDBJ databases">
        <title>Diverse circular DNA viruses in blood, oral, and fecal samples of captive lemurs.</title>
        <authorList>
            <person name="Paietta E.N."/>
            <person name="Kraberger S."/>
            <person name="Lund M.C."/>
            <person name="Custer J.M."/>
            <person name="Vargas K.M."/>
            <person name="Ehmke E.E."/>
            <person name="Yoder A.D."/>
            <person name="Varsani A."/>
        </authorList>
    </citation>
    <scope>NUCLEOTIDE SEQUENCE</scope>
    <source>
        <strain evidence="1">Duke_24FS_142</strain>
        <strain evidence="2">Duke_26_122</strain>
        <strain evidence="3">Duke_29_58</strain>
    </source>
</reference>
<dbReference type="EMBL" id="PP511875">
    <property type="protein sequence ID" value="XCD08243.1"/>
    <property type="molecule type" value="Genomic_DNA"/>
</dbReference>
<evidence type="ECO:0000313" key="3">
    <source>
        <dbReference type="EMBL" id="XCD08243.1"/>
    </source>
</evidence>